<protein>
    <submittedName>
        <fullName evidence="2">Uncharacterized protein</fullName>
    </submittedName>
</protein>
<keyword evidence="1" id="KW-0812">Transmembrane</keyword>
<keyword evidence="1" id="KW-1133">Transmembrane helix</keyword>
<keyword evidence="3" id="KW-1185">Reference proteome</keyword>
<dbReference type="AlphaFoldDB" id="A0A6A6H6Q3"/>
<feature type="transmembrane region" description="Helical" evidence="1">
    <location>
        <begin position="219"/>
        <end position="237"/>
    </location>
</feature>
<evidence type="ECO:0000256" key="1">
    <source>
        <dbReference type="SAM" id="Phobius"/>
    </source>
</evidence>
<accession>A0A6A6H6Q3</accession>
<dbReference type="OrthoDB" id="4261061at2759"/>
<reference evidence="2" key="1">
    <citation type="journal article" date="2020" name="Stud. Mycol.">
        <title>101 Dothideomycetes genomes: a test case for predicting lifestyles and emergence of pathogens.</title>
        <authorList>
            <person name="Haridas S."/>
            <person name="Albert R."/>
            <person name="Binder M."/>
            <person name="Bloem J."/>
            <person name="Labutti K."/>
            <person name="Salamov A."/>
            <person name="Andreopoulos B."/>
            <person name="Baker S."/>
            <person name="Barry K."/>
            <person name="Bills G."/>
            <person name="Bluhm B."/>
            <person name="Cannon C."/>
            <person name="Castanera R."/>
            <person name="Culley D."/>
            <person name="Daum C."/>
            <person name="Ezra D."/>
            <person name="Gonzalez J."/>
            <person name="Henrissat B."/>
            <person name="Kuo A."/>
            <person name="Liang C."/>
            <person name="Lipzen A."/>
            <person name="Lutzoni F."/>
            <person name="Magnuson J."/>
            <person name="Mondo S."/>
            <person name="Nolan M."/>
            <person name="Ohm R."/>
            <person name="Pangilinan J."/>
            <person name="Park H.-J."/>
            <person name="Ramirez L."/>
            <person name="Alfaro M."/>
            <person name="Sun H."/>
            <person name="Tritt A."/>
            <person name="Yoshinaga Y."/>
            <person name="Zwiers L.-H."/>
            <person name="Turgeon B."/>
            <person name="Goodwin S."/>
            <person name="Spatafora J."/>
            <person name="Crous P."/>
            <person name="Grigoriev I."/>
        </authorList>
    </citation>
    <scope>NUCLEOTIDE SEQUENCE</scope>
    <source>
        <strain evidence="2">Tuck. ex Michener</strain>
    </source>
</reference>
<feature type="transmembrane region" description="Helical" evidence="1">
    <location>
        <begin position="144"/>
        <end position="169"/>
    </location>
</feature>
<organism evidence="2 3">
    <name type="scientific">Viridothelium virens</name>
    <name type="common">Speckled blister lichen</name>
    <name type="synonym">Trypethelium virens</name>
    <dbReference type="NCBI Taxonomy" id="1048519"/>
    <lineage>
        <taxon>Eukaryota</taxon>
        <taxon>Fungi</taxon>
        <taxon>Dikarya</taxon>
        <taxon>Ascomycota</taxon>
        <taxon>Pezizomycotina</taxon>
        <taxon>Dothideomycetes</taxon>
        <taxon>Dothideomycetes incertae sedis</taxon>
        <taxon>Trypetheliales</taxon>
        <taxon>Trypetheliaceae</taxon>
        <taxon>Viridothelium</taxon>
    </lineage>
</organism>
<keyword evidence="1" id="KW-0472">Membrane</keyword>
<feature type="transmembrane region" description="Helical" evidence="1">
    <location>
        <begin position="184"/>
        <end position="207"/>
    </location>
</feature>
<dbReference type="EMBL" id="ML991805">
    <property type="protein sequence ID" value="KAF2233559.1"/>
    <property type="molecule type" value="Genomic_DNA"/>
</dbReference>
<sequence length="245" mass="27683">MPTVEVVAGFSLLNRWLLYTSVMLAPAQFVSGLGSYWPTSIGFLAYNYYTQIAWYHAIERLELHALSLLTPNFNIIYLVSYLGGISSGTMYLEAPLGVGTAGVLLLNTVSAWKSWALCMPQGYRVYEFFFFGWRRLTPGWHRFFGVWQASDSSLTLAAAILAVVIPLILNNNDDRLPWWFTHAALIPGAVVMLVYSFQLILWTELIVQRNNIVSPTDWIAVWLFVAQIGACFLPPLIHSFPPLRE</sequence>
<dbReference type="Proteomes" id="UP000800092">
    <property type="component" value="Unassembled WGS sequence"/>
</dbReference>
<gene>
    <name evidence="2" type="ORF">EV356DRAFT_524382</name>
</gene>
<name>A0A6A6H6Q3_VIRVR</name>
<evidence type="ECO:0000313" key="2">
    <source>
        <dbReference type="EMBL" id="KAF2233559.1"/>
    </source>
</evidence>
<proteinExistence type="predicted"/>
<evidence type="ECO:0000313" key="3">
    <source>
        <dbReference type="Proteomes" id="UP000800092"/>
    </source>
</evidence>